<proteinExistence type="inferred from homology"/>
<comment type="cofactor">
    <cofactor evidence="1 5">
        <name>FAD</name>
        <dbReference type="ChEBI" id="CHEBI:57692"/>
    </cofactor>
</comment>
<evidence type="ECO:0000256" key="3">
    <source>
        <dbReference type="ARBA" id="ARBA00022630"/>
    </source>
</evidence>
<feature type="domain" description="Acyl-CoA dehydrogenase/oxidase C-terminal" evidence="6">
    <location>
        <begin position="269"/>
        <end position="410"/>
    </location>
</feature>
<comment type="caution">
    <text evidence="9">The sequence shown here is derived from an EMBL/GenBank/DDBJ whole genome shotgun (WGS) entry which is preliminary data.</text>
</comment>
<gene>
    <name evidence="9" type="ORF">LUZ63_012271</name>
</gene>
<dbReference type="InterPro" id="IPR013786">
    <property type="entry name" value="AcylCoA_DH/ox_N"/>
</dbReference>
<dbReference type="Gene3D" id="2.40.110.10">
    <property type="entry name" value="Butyryl-CoA Dehydrogenase, subunit A, domain 2"/>
    <property type="match status" value="1"/>
</dbReference>
<dbReference type="Gene3D" id="1.20.140.10">
    <property type="entry name" value="Butyryl-CoA Dehydrogenase, subunit A, domain 3"/>
    <property type="match status" value="1"/>
</dbReference>
<evidence type="ECO:0000313" key="10">
    <source>
        <dbReference type="Proteomes" id="UP001151287"/>
    </source>
</evidence>
<evidence type="ECO:0000313" key="9">
    <source>
        <dbReference type="EMBL" id="KAJ1695573.1"/>
    </source>
</evidence>
<dbReference type="Pfam" id="PF00441">
    <property type="entry name" value="Acyl-CoA_dh_1"/>
    <property type="match status" value="1"/>
</dbReference>
<dbReference type="InterPro" id="IPR009075">
    <property type="entry name" value="AcylCo_DH/oxidase_C"/>
</dbReference>
<dbReference type="PANTHER" id="PTHR43188">
    <property type="entry name" value="ACYL-COENZYME A OXIDASE"/>
    <property type="match status" value="1"/>
</dbReference>
<dbReference type="PANTHER" id="PTHR43188:SF6">
    <property type="entry name" value="OS06G0346300 PROTEIN"/>
    <property type="match status" value="1"/>
</dbReference>
<evidence type="ECO:0000256" key="4">
    <source>
        <dbReference type="ARBA" id="ARBA00022827"/>
    </source>
</evidence>
<organism evidence="9 10">
    <name type="scientific">Rhynchospora breviuscula</name>
    <dbReference type="NCBI Taxonomy" id="2022672"/>
    <lineage>
        <taxon>Eukaryota</taxon>
        <taxon>Viridiplantae</taxon>
        <taxon>Streptophyta</taxon>
        <taxon>Embryophyta</taxon>
        <taxon>Tracheophyta</taxon>
        <taxon>Spermatophyta</taxon>
        <taxon>Magnoliopsida</taxon>
        <taxon>Liliopsida</taxon>
        <taxon>Poales</taxon>
        <taxon>Cyperaceae</taxon>
        <taxon>Cyperoideae</taxon>
        <taxon>Rhynchosporeae</taxon>
        <taxon>Rhynchospora</taxon>
    </lineage>
</organism>
<comment type="similarity">
    <text evidence="2 5">Belongs to the acyl-CoA dehydrogenase family.</text>
</comment>
<dbReference type="Proteomes" id="UP001151287">
    <property type="component" value="Unassembled WGS sequence"/>
</dbReference>
<dbReference type="Pfam" id="PF02771">
    <property type="entry name" value="Acyl-CoA_dh_N"/>
    <property type="match status" value="1"/>
</dbReference>
<dbReference type="Pfam" id="PF02770">
    <property type="entry name" value="Acyl-CoA_dh_M"/>
    <property type="match status" value="1"/>
</dbReference>
<dbReference type="AlphaFoldDB" id="A0A9Q0CKG8"/>
<dbReference type="FunFam" id="2.40.110.10:FF:000013">
    <property type="entry name" value="Acyl-coenzyme A oxidase 4 peroxisomal"/>
    <property type="match status" value="1"/>
</dbReference>
<dbReference type="InterPro" id="IPR036250">
    <property type="entry name" value="AcylCo_DH-like_C"/>
</dbReference>
<evidence type="ECO:0000256" key="5">
    <source>
        <dbReference type="RuleBase" id="RU362125"/>
    </source>
</evidence>
<dbReference type="EMBL" id="JAMQYH010000003">
    <property type="protein sequence ID" value="KAJ1695573.1"/>
    <property type="molecule type" value="Genomic_DNA"/>
</dbReference>
<protein>
    <submittedName>
        <fullName evidence="9">Uncharacterized protein</fullName>
    </submittedName>
</protein>
<dbReference type="SUPFAM" id="SSF47203">
    <property type="entry name" value="Acyl-CoA dehydrogenase C-terminal domain-like"/>
    <property type="match status" value="1"/>
</dbReference>
<dbReference type="GO" id="GO:0005777">
    <property type="term" value="C:peroxisome"/>
    <property type="evidence" value="ECO:0007669"/>
    <property type="project" value="TreeGrafter"/>
</dbReference>
<dbReference type="FunFam" id="1.20.140.10:FF:000021">
    <property type="entry name" value="Acyl-coenzyme A oxidase 4, peroxisomal"/>
    <property type="match status" value="1"/>
</dbReference>
<dbReference type="InterPro" id="IPR006091">
    <property type="entry name" value="Acyl-CoA_Oxase/DH_mid-dom"/>
</dbReference>
<evidence type="ECO:0000259" key="8">
    <source>
        <dbReference type="Pfam" id="PF02771"/>
    </source>
</evidence>
<evidence type="ECO:0000259" key="7">
    <source>
        <dbReference type="Pfam" id="PF02770"/>
    </source>
</evidence>
<evidence type="ECO:0000256" key="1">
    <source>
        <dbReference type="ARBA" id="ARBA00001974"/>
    </source>
</evidence>
<dbReference type="GO" id="GO:0006635">
    <property type="term" value="P:fatty acid beta-oxidation"/>
    <property type="evidence" value="ECO:0007669"/>
    <property type="project" value="InterPro"/>
</dbReference>
<dbReference type="GO" id="GO:0003995">
    <property type="term" value="F:acyl-CoA dehydrogenase activity"/>
    <property type="evidence" value="ECO:0007669"/>
    <property type="project" value="InterPro"/>
</dbReference>
<dbReference type="SUPFAM" id="SSF56645">
    <property type="entry name" value="Acyl-CoA dehydrogenase NM domain-like"/>
    <property type="match status" value="1"/>
</dbReference>
<evidence type="ECO:0000259" key="6">
    <source>
        <dbReference type="Pfam" id="PF00441"/>
    </source>
</evidence>
<dbReference type="InterPro" id="IPR006089">
    <property type="entry name" value="Acyl-CoA_DH_CS"/>
</dbReference>
<keyword evidence="3 5" id="KW-0285">Flavoprotein</keyword>
<keyword evidence="5" id="KW-0560">Oxidoreductase</keyword>
<sequence>MNTTSNIASPAVSLPLSVGFPQATPASTFPAPTSDYYQLDDLLTPEEKNLCHQIRKIMVEEVAPIMAEYWEKAEFPHHIIPKFGALGFAGGPIEGYGCKTIPTTACAVAYAEISRVDPSIGSSILVHSCLATLLIAQHGSDEQKQNYIPLLARLDIISTCGLTEPNYGSDASSAQTSATKVEGGWIINGQKRWMANCTFADIFVMSARNTETNQINGFILKKGAPGLMVTKIENKVALRIVQNGDVTFDNVFIPDEDKLPYLTTFQGFVEALSFARIMVAWVSIGVAMGVYDLCKRYVTERKQFGVPLAAFQLTQEKLVRMLGNIQAMFLTGWRLCKLHESGKMTTGHASMGKAWITLRARETVAVGRELLGGNGILTDFLVAKAFCDMEPIYSYEGTYEINCLITGREITGIASFKPPTMKKLSRL</sequence>
<keyword evidence="10" id="KW-1185">Reference proteome</keyword>
<dbReference type="OrthoDB" id="610840at2759"/>
<reference evidence="9" key="1">
    <citation type="journal article" date="2022" name="Cell">
        <title>Repeat-based holocentromeres influence genome architecture and karyotype evolution.</title>
        <authorList>
            <person name="Hofstatter P.G."/>
            <person name="Thangavel G."/>
            <person name="Lux T."/>
            <person name="Neumann P."/>
            <person name="Vondrak T."/>
            <person name="Novak P."/>
            <person name="Zhang M."/>
            <person name="Costa L."/>
            <person name="Castellani M."/>
            <person name="Scott A."/>
            <person name="Toegelov H."/>
            <person name="Fuchs J."/>
            <person name="Mata-Sucre Y."/>
            <person name="Dias Y."/>
            <person name="Vanzela A.L.L."/>
            <person name="Huettel B."/>
            <person name="Almeida C.C.S."/>
            <person name="Simkova H."/>
            <person name="Souza G."/>
            <person name="Pedrosa-Harand A."/>
            <person name="Macas J."/>
            <person name="Mayer K.F.X."/>
            <person name="Houben A."/>
            <person name="Marques A."/>
        </authorList>
    </citation>
    <scope>NUCLEOTIDE SEQUENCE</scope>
    <source>
        <strain evidence="9">RhyBre1mFocal</strain>
    </source>
</reference>
<dbReference type="InterPro" id="IPR046373">
    <property type="entry name" value="Acyl-CoA_Oxase/DH_mid-dom_sf"/>
</dbReference>
<name>A0A9Q0CKG8_9POAL</name>
<feature type="domain" description="Acyl-CoA oxidase/dehydrogenase middle" evidence="7">
    <location>
        <begin position="160"/>
        <end position="251"/>
    </location>
</feature>
<feature type="domain" description="Acyl-CoA dehydrogenase/oxidase N-terminal" evidence="8">
    <location>
        <begin position="44"/>
        <end position="153"/>
    </location>
</feature>
<accession>A0A9Q0CKG8</accession>
<evidence type="ECO:0000256" key="2">
    <source>
        <dbReference type="ARBA" id="ARBA00009347"/>
    </source>
</evidence>
<dbReference type="PROSITE" id="PS00073">
    <property type="entry name" value="ACYL_COA_DH_2"/>
    <property type="match status" value="1"/>
</dbReference>
<dbReference type="InterPro" id="IPR045008">
    <property type="entry name" value="ACX4-like"/>
</dbReference>
<dbReference type="InterPro" id="IPR009100">
    <property type="entry name" value="AcylCoA_DH/oxidase_NM_dom_sf"/>
</dbReference>
<dbReference type="InterPro" id="IPR037069">
    <property type="entry name" value="AcylCoA_DH/ox_N_sf"/>
</dbReference>
<keyword evidence="4 5" id="KW-0274">FAD</keyword>
<dbReference type="GO" id="GO:0050660">
    <property type="term" value="F:flavin adenine dinucleotide binding"/>
    <property type="evidence" value="ECO:0007669"/>
    <property type="project" value="InterPro"/>
</dbReference>
<dbReference type="Gene3D" id="1.10.540.10">
    <property type="entry name" value="Acyl-CoA dehydrogenase/oxidase, N-terminal domain"/>
    <property type="match status" value="1"/>
</dbReference>